<organism evidence="2 3">
    <name type="scientific">Leucobacter massiliensis</name>
    <dbReference type="NCBI Taxonomy" id="1686285"/>
    <lineage>
        <taxon>Bacteria</taxon>
        <taxon>Bacillati</taxon>
        <taxon>Actinomycetota</taxon>
        <taxon>Actinomycetes</taxon>
        <taxon>Micrococcales</taxon>
        <taxon>Microbacteriaceae</taxon>
        <taxon>Leucobacter</taxon>
    </lineage>
</organism>
<protein>
    <submittedName>
        <fullName evidence="2">Uncharacterized protein</fullName>
    </submittedName>
</protein>
<accession>A0A2S9QMY6</accession>
<name>A0A2S9QMY6_9MICO</name>
<dbReference type="GO" id="GO:0000287">
    <property type="term" value="F:magnesium ion binding"/>
    <property type="evidence" value="ECO:0007669"/>
    <property type="project" value="InterPro"/>
</dbReference>
<gene>
    <name evidence="2" type="ORF">B4915_08685</name>
</gene>
<dbReference type="GO" id="GO:0006281">
    <property type="term" value="P:DNA repair"/>
    <property type="evidence" value="ECO:0007669"/>
    <property type="project" value="InterPro"/>
</dbReference>
<dbReference type="SUPFAM" id="SSF103084">
    <property type="entry name" value="Holliday junction resolvase RusA"/>
    <property type="match status" value="1"/>
</dbReference>
<dbReference type="EMBL" id="MWZD01000017">
    <property type="protein sequence ID" value="PRI10950.1"/>
    <property type="molecule type" value="Genomic_DNA"/>
</dbReference>
<reference evidence="2 3" key="1">
    <citation type="journal article" date="2017" name="New Microbes New Infect">
        <title>Genome sequence of 'Leucobacter massiliensis' sp. nov. isolated from human pharynx after travel to the 2014 Hajj.</title>
        <authorList>
            <person name="Leangapichart T."/>
            <person name="Gautret P."/>
            <person name="Nguyen T.T."/>
            <person name="Armstrong N."/>
            <person name="Rolain J.M."/>
        </authorList>
    </citation>
    <scope>NUCLEOTIDE SEQUENCE [LARGE SCALE GENOMIC DNA]</scope>
    <source>
        <strain evidence="2 3">122RC15</strain>
    </source>
</reference>
<dbReference type="Proteomes" id="UP000238650">
    <property type="component" value="Unassembled WGS sequence"/>
</dbReference>
<dbReference type="AlphaFoldDB" id="A0A2S9QMY6"/>
<evidence type="ECO:0000313" key="3">
    <source>
        <dbReference type="Proteomes" id="UP000238650"/>
    </source>
</evidence>
<proteinExistence type="predicted"/>
<feature type="region of interest" description="Disordered" evidence="1">
    <location>
        <begin position="32"/>
        <end position="52"/>
    </location>
</feature>
<dbReference type="OrthoDB" id="5114842at2"/>
<dbReference type="Gene3D" id="3.30.1330.70">
    <property type="entry name" value="Holliday junction resolvase RusA"/>
    <property type="match status" value="1"/>
</dbReference>
<comment type="caution">
    <text evidence="2">The sequence shown here is derived from an EMBL/GenBank/DDBJ whole genome shotgun (WGS) entry which is preliminary data.</text>
</comment>
<keyword evidence="3" id="KW-1185">Reference proteome</keyword>
<dbReference type="InterPro" id="IPR036614">
    <property type="entry name" value="RusA-like_sf"/>
</dbReference>
<dbReference type="Pfam" id="PF05866">
    <property type="entry name" value="RusA"/>
    <property type="match status" value="1"/>
</dbReference>
<sequence>MAAGAVAGHRASIRGAEPVTWVPRFAFRIGGDPLPKERPRATGQRAFTPKRTRDAEQRVLAAFRAAYPEAEPLAGRLLVDLKFFRRTRRGCDWDNLAKLPLDALNKVAYLDDEQIQKATVERFYGAGDEARTEVRIYEKDSPA</sequence>
<dbReference type="InterPro" id="IPR008822">
    <property type="entry name" value="Endonuclease_RusA-like"/>
</dbReference>
<dbReference type="GO" id="GO:0006310">
    <property type="term" value="P:DNA recombination"/>
    <property type="evidence" value="ECO:0007669"/>
    <property type="project" value="InterPro"/>
</dbReference>
<evidence type="ECO:0000313" key="2">
    <source>
        <dbReference type="EMBL" id="PRI10950.1"/>
    </source>
</evidence>
<evidence type="ECO:0000256" key="1">
    <source>
        <dbReference type="SAM" id="MobiDB-lite"/>
    </source>
</evidence>